<proteinExistence type="predicted"/>
<accession>A0ACB8ET34</accession>
<protein>
    <submittedName>
        <fullName evidence="1">Uncharacterized protein</fullName>
    </submittedName>
</protein>
<organism evidence="1 2">
    <name type="scientific">Sphaerodactylus townsendi</name>
    <dbReference type="NCBI Taxonomy" id="933632"/>
    <lineage>
        <taxon>Eukaryota</taxon>
        <taxon>Metazoa</taxon>
        <taxon>Chordata</taxon>
        <taxon>Craniata</taxon>
        <taxon>Vertebrata</taxon>
        <taxon>Euteleostomi</taxon>
        <taxon>Lepidosauria</taxon>
        <taxon>Squamata</taxon>
        <taxon>Bifurcata</taxon>
        <taxon>Gekkota</taxon>
        <taxon>Sphaerodactylidae</taxon>
        <taxon>Sphaerodactylus</taxon>
    </lineage>
</organism>
<sequence length="131" mass="14441">MRQSHGGLLLVKDVAPPISLAEGFQHSGPGMEFRGAAQHLCGRGTLGAGTQQQFDEKSRQQHPISSSGCGFLSGSEWYRLHGFHFPAISSRKCIDISRCVRGHYRKRGAQTKAIFMAVSVLSEVTQFFDFE</sequence>
<gene>
    <name evidence="1" type="ORF">K3G42_027590</name>
</gene>
<dbReference type="EMBL" id="CM037620">
    <property type="protein sequence ID" value="KAH7995678.1"/>
    <property type="molecule type" value="Genomic_DNA"/>
</dbReference>
<dbReference type="Proteomes" id="UP000827872">
    <property type="component" value="Linkage Group LG07"/>
</dbReference>
<evidence type="ECO:0000313" key="2">
    <source>
        <dbReference type="Proteomes" id="UP000827872"/>
    </source>
</evidence>
<reference evidence="1" key="1">
    <citation type="submission" date="2021-08" db="EMBL/GenBank/DDBJ databases">
        <title>The first chromosome-level gecko genome reveals the dynamic sex chromosomes of Neotropical dwarf geckos (Sphaerodactylidae: Sphaerodactylus).</title>
        <authorList>
            <person name="Pinto B.J."/>
            <person name="Keating S.E."/>
            <person name="Gamble T."/>
        </authorList>
    </citation>
    <scope>NUCLEOTIDE SEQUENCE</scope>
    <source>
        <strain evidence="1">TG3544</strain>
    </source>
</reference>
<comment type="caution">
    <text evidence="1">The sequence shown here is derived from an EMBL/GenBank/DDBJ whole genome shotgun (WGS) entry which is preliminary data.</text>
</comment>
<keyword evidence="2" id="KW-1185">Reference proteome</keyword>
<evidence type="ECO:0000313" key="1">
    <source>
        <dbReference type="EMBL" id="KAH7995678.1"/>
    </source>
</evidence>
<name>A0ACB8ET34_9SAUR</name>